<keyword evidence="2 8" id="KW-0808">Transferase</keyword>
<comment type="caution">
    <text evidence="8">Lacks conserved residue(s) required for the propagation of feature annotation.</text>
</comment>
<protein>
    <recommendedName>
        <fullName evidence="8">Molybdenum cofactor guanylyltransferase</fullName>
        <shortName evidence="8">MoCo guanylyltransferase</shortName>
        <ecNumber evidence="8">2.7.7.77</ecNumber>
    </recommendedName>
    <alternativeName>
        <fullName evidence="8">GTP:molybdopterin guanylyltransferase</fullName>
    </alternativeName>
    <alternativeName>
        <fullName evidence="8">Mo-MPT guanylyltransferase</fullName>
    </alternativeName>
    <alternativeName>
        <fullName evidence="8">Molybdopterin guanylyltransferase</fullName>
    </alternativeName>
    <alternativeName>
        <fullName evidence="8">Molybdopterin-guanine dinucleotide synthase</fullName>
        <shortName evidence="8">MGD synthase</shortName>
    </alternativeName>
</protein>
<dbReference type="RefSeq" id="WP_165600849.1">
    <property type="nucleotide sequence ID" value="NZ_SORZ01000002.1"/>
</dbReference>
<dbReference type="CDD" id="cd02503">
    <property type="entry name" value="MobA"/>
    <property type="match status" value="1"/>
</dbReference>
<dbReference type="InterPro" id="IPR025877">
    <property type="entry name" value="MobA-like_NTP_Trfase"/>
</dbReference>
<dbReference type="Gene3D" id="3.90.550.10">
    <property type="entry name" value="Spore Coat Polysaccharide Biosynthesis Protein SpsA, Chain A"/>
    <property type="match status" value="1"/>
</dbReference>
<keyword evidence="3 8" id="KW-0479">Metal-binding</keyword>
<feature type="binding site" evidence="8">
    <location>
        <position position="99"/>
    </location>
    <ligand>
        <name>GTP</name>
        <dbReference type="ChEBI" id="CHEBI:37565"/>
    </ligand>
</feature>
<feature type="binding site" evidence="8">
    <location>
        <position position="22"/>
    </location>
    <ligand>
        <name>GTP</name>
        <dbReference type="ChEBI" id="CHEBI:37565"/>
    </ligand>
</feature>
<dbReference type="EC" id="2.7.7.77" evidence="8"/>
<keyword evidence="10" id="KW-0548">Nucleotidyltransferase</keyword>
<evidence type="ECO:0000256" key="5">
    <source>
        <dbReference type="ARBA" id="ARBA00022842"/>
    </source>
</evidence>
<feature type="domain" description="MobA-like NTP transferase" evidence="9">
    <location>
        <begin position="7"/>
        <end position="159"/>
    </location>
</feature>
<evidence type="ECO:0000313" key="11">
    <source>
        <dbReference type="Proteomes" id="UP000315037"/>
    </source>
</evidence>
<evidence type="ECO:0000256" key="1">
    <source>
        <dbReference type="ARBA" id="ARBA00022490"/>
    </source>
</evidence>
<evidence type="ECO:0000259" key="9">
    <source>
        <dbReference type="Pfam" id="PF12804"/>
    </source>
</evidence>
<dbReference type="GO" id="GO:0061603">
    <property type="term" value="F:molybdenum cofactor guanylyltransferase activity"/>
    <property type="evidence" value="ECO:0007669"/>
    <property type="project" value="UniProtKB-EC"/>
</dbReference>
<dbReference type="GO" id="GO:0005525">
    <property type="term" value="F:GTP binding"/>
    <property type="evidence" value="ECO:0007669"/>
    <property type="project" value="UniProtKB-UniRule"/>
</dbReference>
<comment type="subunit">
    <text evidence="8">Monomer.</text>
</comment>
<dbReference type="Proteomes" id="UP000315037">
    <property type="component" value="Unassembled WGS sequence"/>
</dbReference>
<evidence type="ECO:0000256" key="7">
    <source>
        <dbReference type="ARBA" id="ARBA00023150"/>
    </source>
</evidence>
<dbReference type="Pfam" id="PF12804">
    <property type="entry name" value="NTP_transf_3"/>
    <property type="match status" value="1"/>
</dbReference>
<evidence type="ECO:0000256" key="2">
    <source>
        <dbReference type="ARBA" id="ARBA00022679"/>
    </source>
</evidence>
<evidence type="ECO:0000256" key="4">
    <source>
        <dbReference type="ARBA" id="ARBA00022741"/>
    </source>
</evidence>
<comment type="domain">
    <text evidence="8">The N-terminal domain determines nucleotide recognition and specific binding, while the C-terminal domain determines the specific binding to the target protein.</text>
</comment>
<evidence type="ECO:0000256" key="6">
    <source>
        <dbReference type="ARBA" id="ARBA00023134"/>
    </source>
</evidence>
<dbReference type="GO" id="GO:0005737">
    <property type="term" value="C:cytoplasm"/>
    <property type="evidence" value="ECO:0007669"/>
    <property type="project" value="UniProtKB-SubCell"/>
</dbReference>
<dbReference type="PANTHER" id="PTHR19136:SF81">
    <property type="entry name" value="MOLYBDENUM COFACTOR GUANYLYLTRANSFERASE"/>
    <property type="match status" value="1"/>
</dbReference>
<comment type="similarity">
    <text evidence="8">Belongs to the MobA family.</text>
</comment>
<evidence type="ECO:0000313" key="10">
    <source>
        <dbReference type="EMBL" id="TPW34214.1"/>
    </source>
</evidence>
<dbReference type="InterPro" id="IPR013482">
    <property type="entry name" value="Molybde_CF_guanTrfase"/>
</dbReference>
<feature type="binding site" evidence="8">
    <location>
        <begin position="10"/>
        <end position="12"/>
    </location>
    <ligand>
        <name>GTP</name>
        <dbReference type="ChEBI" id="CHEBI:37565"/>
    </ligand>
</feature>
<feature type="binding site" evidence="8">
    <location>
        <position position="69"/>
    </location>
    <ligand>
        <name>GTP</name>
        <dbReference type="ChEBI" id="CHEBI:37565"/>
    </ligand>
</feature>
<evidence type="ECO:0000256" key="8">
    <source>
        <dbReference type="HAMAP-Rule" id="MF_00316"/>
    </source>
</evidence>
<comment type="caution">
    <text evidence="10">The sequence shown here is derived from an EMBL/GenBank/DDBJ whole genome shotgun (WGS) entry which is preliminary data.</text>
</comment>
<comment type="cofactor">
    <cofactor evidence="8">
        <name>Mg(2+)</name>
        <dbReference type="ChEBI" id="CHEBI:18420"/>
    </cofactor>
</comment>
<keyword evidence="7 8" id="KW-0501">Molybdenum cofactor biosynthesis</keyword>
<feature type="binding site" evidence="8">
    <location>
        <position position="99"/>
    </location>
    <ligand>
        <name>Mg(2+)</name>
        <dbReference type="ChEBI" id="CHEBI:18420"/>
    </ligand>
</feature>
<dbReference type="SUPFAM" id="SSF53448">
    <property type="entry name" value="Nucleotide-diphospho-sugar transferases"/>
    <property type="match status" value="1"/>
</dbReference>
<comment type="subcellular location">
    <subcellularLocation>
        <location evidence="8">Cytoplasm</location>
    </subcellularLocation>
</comment>
<reference evidence="10 11" key="1">
    <citation type="submission" date="2019-03" db="EMBL/GenBank/DDBJ databases">
        <title>The complete genome sequence of Neokomagataea sp. Jb2 NBRC113641.</title>
        <authorList>
            <person name="Chua K.-O."/>
            <person name="Chan K.-G."/>
            <person name="See-Too W.-S."/>
        </authorList>
    </citation>
    <scope>NUCLEOTIDE SEQUENCE [LARGE SCALE GENOMIC DNA]</scope>
    <source>
        <strain evidence="10 11">Jb2</strain>
    </source>
</reference>
<dbReference type="GO" id="GO:0006777">
    <property type="term" value="P:Mo-molybdopterin cofactor biosynthetic process"/>
    <property type="evidence" value="ECO:0007669"/>
    <property type="project" value="UniProtKB-KW"/>
</dbReference>
<accession>A0A506ULI7</accession>
<evidence type="ECO:0000256" key="3">
    <source>
        <dbReference type="ARBA" id="ARBA00022723"/>
    </source>
</evidence>
<keyword evidence="11" id="KW-1185">Reference proteome</keyword>
<gene>
    <name evidence="8" type="primary">mobA</name>
    <name evidence="10" type="ORF">E3202_06800</name>
</gene>
<dbReference type="AlphaFoldDB" id="A0A506ULI7"/>
<proteinExistence type="inferred from homology"/>
<keyword evidence="5 8" id="KW-0460">Magnesium</keyword>
<organism evidence="10 11">
    <name type="scientific">Oecophyllibacter saccharovorans</name>
    <dbReference type="NCBI Taxonomy" id="2558360"/>
    <lineage>
        <taxon>Bacteria</taxon>
        <taxon>Pseudomonadati</taxon>
        <taxon>Pseudomonadota</taxon>
        <taxon>Alphaproteobacteria</taxon>
        <taxon>Acetobacterales</taxon>
        <taxon>Acetobacteraceae</taxon>
        <taxon>Oecophyllibacter</taxon>
    </lineage>
</organism>
<keyword evidence="1 8" id="KW-0963">Cytoplasm</keyword>
<keyword evidence="6 8" id="KW-0342">GTP-binding</keyword>
<keyword evidence="4 8" id="KW-0547">Nucleotide-binding</keyword>
<comment type="catalytic activity">
    <reaction evidence="8">
        <text>Mo-molybdopterin + GTP + H(+) = Mo-molybdopterin guanine dinucleotide + diphosphate</text>
        <dbReference type="Rhea" id="RHEA:34243"/>
        <dbReference type="ChEBI" id="CHEBI:15378"/>
        <dbReference type="ChEBI" id="CHEBI:33019"/>
        <dbReference type="ChEBI" id="CHEBI:37565"/>
        <dbReference type="ChEBI" id="CHEBI:71302"/>
        <dbReference type="ChEBI" id="CHEBI:71310"/>
        <dbReference type="EC" id="2.7.7.77"/>
    </reaction>
</comment>
<dbReference type="HAMAP" id="MF_00316">
    <property type="entry name" value="MobA"/>
    <property type="match status" value="1"/>
</dbReference>
<dbReference type="PANTHER" id="PTHR19136">
    <property type="entry name" value="MOLYBDENUM COFACTOR GUANYLYLTRANSFERASE"/>
    <property type="match status" value="1"/>
</dbReference>
<comment type="function">
    <text evidence="8">Transfers a GMP moiety from GTP to Mo-molybdopterin (Mo-MPT) cofactor (Moco or molybdenum cofactor) to form Mo-molybdopterin guanine dinucleotide (Mo-MGD) cofactor.</text>
</comment>
<dbReference type="GO" id="GO:0046872">
    <property type="term" value="F:metal ion binding"/>
    <property type="evidence" value="ECO:0007669"/>
    <property type="project" value="UniProtKB-KW"/>
</dbReference>
<dbReference type="EMBL" id="SORZ01000002">
    <property type="protein sequence ID" value="TPW34214.1"/>
    <property type="molecule type" value="Genomic_DNA"/>
</dbReference>
<name>A0A506ULI7_9PROT</name>
<dbReference type="InterPro" id="IPR029044">
    <property type="entry name" value="Nucleotide-diphossugar_trans"/>
</dbReference>
<sequence length="204" mass="21854">MREELYGLVLSGGASTRMGRDKAQLDYGGLPQLTRAMNLIKPHVARAFVSVRPGQPQDPVRAAYRQIVDEPGAVRGPAAGLLAAHHAYPQAIWLVLACDLPLLDEATLAALLKAGAETETGPEDWEAVAFTSAHDGLPEPLCTLWRPGALKALEKFVAAGKPCPRKALLNSRTCLLDLPEPTALANINTPTERETALHRLQTGS</sequence>